<dbReference type="InterPro" id="IPR011146">
    <property type="entry name" value="HIT-like"/>
</dbReference>
<dbReference type="Pfam" id="PF00400">
    <property type="entry name" value="WD40"/>
    <property type="match status" value="1"/>
</dbReference>
<dbReference type="SUPFAM" id="SSF50978">
    <property type="entry name" value="WD40 repeat-like"/>
    <property type="match status" value="1"/>
</dbReference>
<dbReference type="AlphaFoldDB" id="A0A7J6MGF0"/>
<dbReference type="InterPro" id="IPR019808">
    <property type="entry name" value="Histidine_triad_CS"/>
</dbReference>
<protein>
    <submittedName>
        <fullName evidence="8">Cytoplasmic dynein 1 intermediate chain 2</fullName>
    </submittedName>
</protein>
<dbReference type="InterPro" id="IPR050687">
    <property type="entry name" value="Dynein_IC"/>
</dbReference>
<dbReference type="InterPro" id="IPR015943">
    <property type="entry name" value="WD40/YVTN_repeat-like_dom_sf"/>
</dbReference>
<dbReference type="PANTHER" id="PTHR12442">
    <property type="entry name" value="DYNEIN INTERMEDIATE CHAIN"/>
    <property type="match status" value="1"/>
</dbReference>
<evidence type="ECO:0000256" key="2">
    <source>
        <dbReference type="ARBA" id="ARBA00022490"/>
    </source>
</evidence>
<organism evidence="8 9">
    <name type="scientific">Perkinsus olseni</name>
    <name type="common">Perkinsus atlanticus</name>
    <dbReference type="NCBI Taxonomy" id="32597"/>
    <lineage>
        <taxon>Eukaryota</taxon>
        <taxon>Sar</taxon>
        <taxon>Alveolata</taxon>
        <taxon>Perkinsozoa</taxon>
        <taxon>Perkinsea</taxon>
        <taxon>Perkinsida</taxon>
        <taxon>Perkinsidae</taxon>
        <taxon>Perkinsus</taxon>
    </lineage>
</organism>
<evidence type="ECO:0000256" key="1">
    <source>
        <dbReference type="ARBA" id="ARBA00004496"/>
    </source>
</evidence>
<feature type="region of interest" description="Disordered" evidence="6">
    <location>
        <begin position="134"/>
        <end position="162"/>
    </location>
</feature>
<evidence type="ECO:0000256" key="5">
    <source>
        <dbReference type="PROSITE-ProRule" id="PRU00464"/>
    </source>
</evidence>
<dbReference type="InterPro" id="IPR036322">
    <property type="entry name" value="WD40_repeat_dom_sf"/>
</dbReference>
<reference evidence="8 9" key="1">
    <citation type="submission" date="2020-04" db="EMBL/GenBank/DDBJ databases">
        <title>Perkinsus olseni comparative genomics.</title>
        <authorList>
            <person name="Bogema D.R."/>
        </authorList>
    </citation>
    <scope>NUCLEOTIDE SEQUENCE [LARGE SCALE GENOMIC DNA]</scope>
    <source>
        <strain evidence="8">ATCC PRA-179</strain>
    </source>
</reference>
<dbReference type="InterPro" id="IPR001680">
    <property type="entry name" value="WD40_rpt"/>
</dbReference>
<dbReference type="SMART" id="SM00320">
    <property type="entry name" value="WD40"/>
    <property type="match status" value="6"/>
</dbReference>
<dbReference type="InterPro" id="IPR039384">
    <property type="entry name" value="HINT"/>
</dbReference>
<keyword evidence="2" id="KW-0963">Cytoplasm</keyword>
<feature type="short sequence motif" description="Histidine triad motif" evidence="5">
    <location>
        <begin position="107"/>
        <end position="111"/>
    </location>
</feature>
<proteinExistence type="predicted"/>
<dbReference type="InterPro" id="IPR036265">
    <property type="entry name" value="HIT-like_sf"/>
</dbReference>
<dbReference type="Pfam" id="PF01230">
    <property type="entry name" value="HIT"/>
    <property type="match status" value="1"/>
</dbReference>
<dbReference type="PROSITE" id="PS00892">
    <property type="entry name" value="HIT_1"/>
    <property type="match status" value="1"/>
</dbReference>
<name>A0A7J6MGF0_PEROL</name>
<dbReference type="CDD" id="cd01277">
    <property type="entry name" value="HINT_subgroup"/>
    <property type="match status" value="1"/>
</dbReference>
<evidence type="ECO:0000256" key="6">
    <source>
        <dbReference type="SAM" id="MobiDB-lite"/>
    </source>
</evidence>
<comment type="caution">
    <text evidence="8">The sequence shown here is derived from an EMBL/GenBank/DDBJ whole genome shotgun (WGS) entry which is preliminary data.</text>
</comment>
<dbReference type="Gene3D" id="3.30.428.10">
    <property type="entry name" value="HIT-like"/>
    <property type="match status" value="1"/>
</dbReference>
<dbReference type="GO" id="GO:0045503">
    <property type="term" value="F:dynein light chain binding"/>
    <property type="evidence" value="ECO:0007669"/>
    <property type="project" value="TreeGrafter"/>
</dbReference>
<dbReference type="GO" id="GO:0005868">
    <property type="term" value="C:cytoplasmic dynein complex"/>
    <property type="evidence" value="ECO:0007669"/>
    <property type="project" value="TreeGrafter"/>
</dbReference>
<dbReference type="GO" id="GO:0045504">
    <property type="term" value="F:dynein heavy chain binding"/>
    <property type="evidence" value="ECO:0007669"/>
    <property type="project" value="TreeGrafter"/>
</dbReference>
<evidence type="ECO:0000256" key="4">
    <source>
        <dbReference type="ARBA" id="ARBA00022737"/>
    </source>
</evidence>
<keyword evidence="4" id="KW-0677">Repeat</keyword>
<evidence type="ECO:0000256" key="3">
    <source>
        <dbReference type="ARBA" id="ARBA00022574"/>
    </source>
</evidence>
<dbReference type="EMBL" id="JABAHT010000015">
    <property type="protein sequence ID" value="KAF4670061.1"/>
    <property type="molecule type" value="Genomic_DNA"/>
</dbReference>
<sequence length="904" mass="97934">MSGAEYDHDNIFAKIIRGEVLHHAGWKIFETEHSLAILDAFPVTEGHALLLPKVEGYATMDAMPADVAAAFLADLPKLAKAVKEGTGADGLNICQNNGKCSGQEVPHVHVHVIPRYTNDTLGLKFPASAKEMVTPEEAEKGDGVDRDSGSRQDASGPVSTSGRLAGRKCVLFGSVKWAVINSRMEAFSGVNAGGIDRRAVEAQRKRVEELRKLRASRVRSSALAESRNASSSCIDRRIQDILKETLTIDEQLASLESIDISAAKGNSKTTPEGASRVKALIFRKPKLETVTSQSVVRIDSERTSGMTSLGDGLSAQKGPADIIDSYEKSTQCENSYRTDERGAVSAEVDVATDQEPQLMSSRPQRRRSSVRNPIFPRRGSTALDKMRAAVRAANQDNHEIPSAPARADLVILTEEEKENICKQRDFEEFLQRASKIVEKAIGISDLPGSMGIDPFIDYATEEHVGKSAAAGGESVPLRATDRVFARFGEEGRLGEITDVRWHSGVPELFIAAGGAGSWQRNKLNGESPTVFVWSLAMPKRPEFLLRSHTAVVTAMSDKFNPTIYLGGSVSGSVLIWDTRAKFSPVQWSPTVGGLGGSHEPYSGSPSLVSPMHTQAICGMEIVGTRNAHHVTTVSSEGKVCLWSTAQLSEPHHSVLLRDSDQKDYSISAVAFSDTDANLITLGTHDGHVVRARLDSTTGNSTPWQVTKASLLAHDGMVTALDCHPLRDIRATQKPTVRRGFDDLLASGSVDWTAKLWNMAGVDENNKIGDRERTSGTADLSSILGISETAPTPASATVDAVKDTVTDVQWHPHHPAVLAASTVEGLHICNFNCNTESPILSIRTPGSAPQRIAWSADGRLLLAGDAEGRVTLYEADRSVYQPRSEEWTRFEGRLWTEEETTADEL</sequence>
<feature type="domain" description="HIT" evidence="7">
    <location>
        <begin position="11"/>
        <end position="122"/>
    </location>
</feature>
<keyword evidence="3" id="KW-0853">WD repeat</keyword>
<dbReference type="GO" id="GO:0003824">
    <property type="term" value="F:catalytic activity"/>
    <property type="evidence" value="ECO:0007669"/>
    <property type="project" value="InterPro"/>
</dbReference>
<dbReference type="PROSITE" id="PS51084">
    <property type="entry name" value="HIT_2"/>
    <property type="match status" value="1"/>
</dbReference>
<feature type="region of interest" description="Disordered" evidence="6">
    <location>
        <begin position="353"/>
        <end position="377"/>
    </location>
</feature>
<dbReference type="Gene3D" id="2.130.10.10">
    <property type="entry name" value="YVTN repeat-like/Quinoprotein amine dehydrogenase"/>
    <property type="match status" value="3"/>
</dbReference>
<gene>
    <name evidence="8" type="primary">DYNC1I2</name>
    <name evidence="8" type="ORF">FOZ61_001890</name>
</gene>
<evidence type="ECO:0000313" key="8">
    <source>
        <dbReference type="EMBL" id="KAF4670061.1"/>
    </source>
</evidence>
<feature type="compositionally biased region" description="Polar residues" evidence="6">
    <location>
        <begin position="151"/>
        <end position="162"/>
    </location>
</feature>
<dbReference type="PANTHER" id="PTHR12442:SF22">
    <property type="entry name" value="CYTOPLASMIC DYNEIN 1 INTERMEDIATE CHAIN-RELATED"/>
    <property type="match status" value="1"/>
</dbReference>
<dbReference type="SUPFAM" id="SSF54197">
    <property type="entry name" value="HIT-like"/>
    <property type="match status" value="1"/>
</dbReference>
<dbReference type="GO" id="GO:0010970">
    <property type="term" value="P:transport along microtubule"/>
    <property type="evidence" value="ECO:0007669"/>
    <property type="project" value="TreeGrafter"/>
</dbReference>
<comment type="subcellular location">
    <subcellularLocation>
        <location evidence="1">Cytoplasm</location>
    </subcellularLocation>
</comment>
<evidence type="ECO:0000313" key="9">
    <source>
        <dbReference type="Proteomes" id="UP000570595"/>
    </source>
</evidence>
<dbReference type="Proteomes" id="UP000570595">
    <property type="component" value="Unassembled WGS sequence"/>
</dbReference>
<dbReference type="GO" id="GO:0005737">
    <property type="term" value="C:cytoplasm"/>
    <property type="evidence" value="ECO:0007669"/>
    <property type="project" value="UniProtKB-SubCell"/>
</dbReference>
<feature type="compositionally biased region" description="Basic and acidic residues" evidence="6">
    <location>
        <begin position="137"/>
        <end position="150"/>
    </location>
</feature>
<evidence type="ECO:0000259" key="7">
    <source>
        <dbReference type="PROSITE" id="PS51084"/>
    </source>
</evidence>
<accession>A0A7J6MGF0</accession>
<dbReference type="OrthoDB" id="672793at2759"/>